<keyword evidence="9" id="KW-0961">Cell wall biogenesis/degradation</keyword>
<evidence type="ECO:0000256" key="3">
    <source>
        <dbReference type="ARBA" id="ARBA00022089"/>
    </source>
</evidence>
<keyword evidence="7 11" id="KW-1133">Transmembrane helix</keyword>
<evidence type="ECO:0000256" key="9">
    <source>
        <dbReference type="ARBA" id="ARBA00023316"/>
    </source>
</evidence>
<dbReference type="Proteomes" id="UP000308652">
    <property type="component" value="Unassembled WGS sequence"/>
</dbReference>
<accession>A0A5C3MDY1</accession>
<evidence type="ECO:0000256" key="1">
    <source>
        <dbReference type="ARBA" id="ARBA00004115"/>
    </source>
</evidence>
<proteinExistence type="inferred from homology"/>
<protein>
    <recommendedName>
        <fullName evidence="3">Protein BIG1</fullName>
    </recommendedName>
</protein>
<keyword evidence="5 12" id="KW-0732">Signal</keyword>
<feature type="signal peptide" evidence="12">
    <location>
        <begin position="1"/>
        <end position="17"/>
    </location>
</feature>
<feature type="chain" id="PRO_5022925678" description="Protein BIG1" evidence="12">
    <location>
        <begin position="18"/>
        <end position="297"/>
    </location>
</feature>
<sequence length="297" mass="31760">MAARLVLAVALSPLVLAFSHTIPVISWSSSSSIALDSLPSTLSNTIHSASLLESILSEEDVCNHDAIVLVQQPGLHASDLRTLSPNTHIARSLYSSPSARQFPYVPHGQWDISSLAEDVSSRCKSRMLKYAPGEGGITLEHGTKHVVCLDMPAIGHAGKNRKVAMKEHASVLGEELLALASVFPDHLIIIAGSSFPAHEKRQSPDADLPSRPVLDLSPSSPSSFGKTVYINANTTLPEGGILKRYQLLTPGLITVLLISFFVLVPVVMLGVSALASIQNPLRTDIPKGFSAQDKKNQ</sequence>
<evidence type="ECO:0000313" key="14">
    <source>
        <dbReference type="Proteomes" id="UP000308652"/>
    </source>
</evidence>
<dbReference type="PANTHER" id="PTHR28285">
    <property type="entry name" value="PROTEIN BIG1"/>
    <property type="match status" value="1"/>
</dbReference>
<evidence type="ECO:0000256" key="8">
    <source>
        <dbReference type="ARBA" id="ARBA00023136"/>
    </source>
</evidence>
<evidence type="ECO:0000256" key="6">
    <source>
        <dbReference type="ARBA" id="ARBA00022824"/>
    </source>
</evidence>
<evidence type="ECO:0000256" key="10">
    <source>
        <dbReference type="SAM" id="MobiDB-lite"/>
    </source>
</evidence>
<evidence type="ECO:0000256" key="12">
    <source>
        <dbReference type="SAM" id="SignalP"/>
    </source>
</evidence>
<reference evidence="13 14" key="1">
    <citation type="journal article" date="2019" name="Nat. Ecol. Evol.">
        <title>Megaphylogeny resolves global patterns of mushroom evolution.</title>
        <authorList>
            <person name="Varga T."/>
            <person name="Krizsan K."/>
            <person name="Foldi C."/>
            <person name="Dima B."/>
            <person name="Sanchez-Garcia M."/>
            <person name="Sanchez-Ramirez S."/>
            <person name="Szollosi G.J."/>
            <person name="Szarkandi J.G."/>
            <person name="Papp V."/>
            <person name="Albert L."/>
            <person name="Andreopoulos W."/>
            <person name="Angelini C."/>
            <person name="Antonin V."/>
            <person name="Barry K.W."/>
            <person name="Bougher N.L."/>
            <person name="Buchanan P."/>
            <person name="Buyck B."/>
            <person name="Bense V."/>
            <person name="Catcheside P."/>
            <person name="Chovatia M."/>
            <person name="Cooper J."/>
            <person name="Damon W."/>
            <person name="Desjardin D."/>
            <person name="Finy P."/>
            <person name="Geml J."/>
            <person name="Haridas S."/>
            <person name="Hughes K."/>
            <person name="Justo A."/>
            <person name="Karasinski D."/>
            <person name="Kautmanova I."/>
            <person name="Kiss B."/>
            <person name="Kocsube S."/>
            <person name="Kotiranta H."/>
            <person name="LaButti K.M."/>
            <person name="Lechner B.E."/>
            <person name="Liimatainen K."/>
            <person name="Lipzen A."/>
            <person name="Lukacs Z."/>
            <person name="Mihaltcheva S."/>
            <person name="Morgado L.N."/>
            <person name="Niskanen T."/>
            <person name="Noordeloos M.E."/>
            <person name="Ohm R.A."/>
            <person name="Ortiz-Santana B."/>
            <person name="Ovrebo C."/>
            <person name="Racz N."/>
            <person name="Riley R."/>
            <person name="Savchenko A."/>
            <person name="Shiryaev A."/>
            <person name="Soop K."/>
            <person name="Spirin V."/>
            <person name="Szebenyi C."/>
            <person name="Tomsovsky M."/>
            <person name="Tulloss R.E."/>
            <person name="Uehling J."/>
            <person name="Grigoriev I.V."/>
            <person name="Vagvolgyi C."/>
            <person name="Papp T."/>
            <person name="Martin F.M."/>
            <person name="Miettinen O."/>
            <person name="Hibbett D.S."/>
            <person name="Nagy L.G."/>
        </authorList>
    </citation>
    <scope>NUCLEOTIDE SEQUENCE [LARGE SCALE GENOMIC DNA]</scope>
    <source>
        <strain evidence="13 14">CBS 166.37</strain>
    </source>
</reference>
<dbReference type="OrthoDB" id="10029326at2759"/>
<evidence type="ECO:0000313" key="13">
    <source>
        <dbReference type="EMBL" id="TFK43127.1"/>
    </source>
</evidence>
<evidence type="ECO:0000256" key="5">
    <source>
        <dbReference type="ARBA" id="ARBA00022729"/>
    </source>
</evidence>
<comment type="subcellular location">
    <subcellularLocation>
        <location evidence="1">Endoplasmic reticulum membrane</location>
        <topology evidence="1">Single-pass type I membrane protein</topology>
    </subcellularLocation>
</comment>
<keyword evidence="6" id="KW-0256">Endoplasmic reticulum</keyword>
<organism evidence="13 14">
    <name type="scientific">Crucibulum laeve</name>
    <dbReference type="NCBI Taxonomy" id="68775"/>
    <lineage>
        <taxon>Eukaryota</taxon>
        <taxon>Fungi</taxon>
        <taxon>Dikarya</taxon>
        <taxon>Basidiomycota</taxon>
        <taxon>Agaricomycotina</taxon>
        <taxon>Agaricomycetes</taxon>
        <taxon>Agaricomycetidae</taxon>
        <taxon>Agaricales</taxon>
        <taxon>Agaricineae</taxon>
        <taxon>Nidulariaceae</taxon>
        <taxon>Crucibulum</taxon>
    </lineage>
</organism>
<dbReference type="GO" id="GO:0005789">
    <property type="term" value="C:endoplasmic reticulum membrane"/>
    <property type="evidence" value="ECO:0007669"/>
    <property type="project" value="UniProtKB-SubCell"/>
</dbReference>
<keyword evidence="14" id="KW-1185">Reference proteome</keyword>
<feature type="region of interest" description="Disordered" evidence="10">
    <location>
        <begin position="198"/>
        <end position="221"/>
    </location>
</feature>
<comment type="similarity">
    <text evidence="2">Belongs to the BIG1 family.</text>
</comment>
<keyword evidence="4 11" id="KW-0812">Transmembrane</keyword>
<dbReference type="GO" id="GO:0009272">
    <property type="term" value="P:fungal-type cell wall biogenesis"/>
    <property type="evidence" value="ECO:0007669"/>
    <property type="project" value="TreeGrafter"/>
</dbReference>
<dbReference type="AlphaFoldDB" id="A0A5C3MDY1"/>
<dbReference type="PANTHER" id="PTHR28285:SF1">
    <property type="entry name" value="PROTEIN BIG1"/>
    <property type="match status" value="1"/>
</dbReference>
<gene>
    <name evidence="13" type="ORF">BDQ12DRAFT_642561</name>
</gene>
<feature type="compositionally biased region" description="Low complexity" evidence="10">
    <location>
        <begin position="209"/>
        <end position="221"/>
    </location>
</feature>
<evidence type="ECO:0000256" key="2">
    <source>
        <dbReference type="ARBA" id="ARBA00008203"/>
    </source>
</evidence>
<feature type="transmembrane region" description="Helical" evidence="11">
    <location>
        <begin position="252"/>
        <end position="277"/>
    </location>
</feature>
<dbReference type="EMBL" id="ML213591">
    <property type="protein sequence ID" value="TFK43127.1"/>
    <property type="molecule type" value="Genomic_DNA"/>
</dbReference>
<name>A0A5C3MDY1_9AGAR</name>
<keyword evidence="8 11" id="KW-0472">Membrane</keyword>
<evidence type="ECO:0000256" key="11">
    <source>
        <dbReference type="SAM" id="Phobius"/>
    </source>
</evidence>
<dbReference type="InterPro" id="IPR037654">
    <property type="entry name" value="Big1"/>
</dbReference>
<dbReference type="GO" id="GO:0006078">
    <property type="term" value="P:(1-&gt;6)-beta-D-glucan biosynthetic process"/>
    <property type="evidence" value="ECO:0007669"/>
    <property type="project" value="TreeGrafter"/>
</dbReference>
<dbReference type="GO" id="GO:0071555">
    <property type="term" value="P:cell wall organization"/>
    <property type="evidence" value="ECO:0007669"/>
    <property type="project" value="UniProtKB-KW"/>
</dbReference>
<evidence type="ECO:0000256" key="4">
    <source>
        <dbReference type="ARBA" id="ARBA00022692"/>
    </source>
</evidence>
<evidence type="ECO:0000256" key="7">
    <source>
        <dbReference type="ARBA" id="ARBA00022989"/>
    </source>
</evidence>